<dbReference type="UniPathway" id="UPA00028">
    <property type="reaction ID" value="UER00004"/>
</dbReference>
<comment type="function">
    <text evidence="4">Catalyzes the NADPH-dependent reduction of ketopantoate into pantoic acid.</text>
</comment>
<evidence type="ECO:0000313" key="7">
    <source>
        <dbReference type="EMBL" id="OPX43368.1"/>
    </source>
</evidence>
<dbReference type="RefSeq" id="WP_080065169.1">
    <property type="nucleotide sequence ID" value="NZ_MZGX01000018.1"/>
</dbReference>
<dbReference type="InterPro" id="IPR013332">
    <property type="entry name" value="KPR_N"/>
</dbReference>
<dbReference type="InterPro" id="IPR013752">
    <property type="entry name" value="KPA_reductase"/>
</dbReference>
<evidence type="ECO:0000259" key="6">
    <source>
        <dbReference type="Pfam" id="PF08546"/>
    </source>
</evidence>
<dbReference type="GO" id="GO:0015940">
    <property type="term" value="P:pantothenate biosynthetic process"/>
    <property type="evidence" value="ECO:0007669"/>
    <property type="project" value="UniProtKB-UniPathway"/>
</dbReference>
<dbReference type="Proteomes" id="UP000191554">
    <property type="component" value="Unassembled WGS sequence"/>
</dbReference>
<dbReference type="EMBL" id="MZGX01000018">
    <property type="protein sequence ID" value="OPX43368.1"/>
    <property type="molecule type" value="Genomic_DNA"/>
</dbReference>
<protein>
    <recommendedName>
        <fullName evidence="4">2-dehydropantoate 2-reductase</fullName>
        <ecNumber evidence="4">1.1.1.169</ecNumber>
    </recommendedName>
    <alternativeName>
        <fullName evidence="4">Ketopantoate reductase</fullName>
    </alternativeName>
</protein>
<dbReference type="AlphaFoldDB" id="A0A1V4SHL5"/>
<dbReference type="InterPro" id="IPR008927">
    <property type="entry name" value="6-PGluconate_DH-like_C_sf"/>
</dbReference>
<comment type="similarity">
    <text evidence="1 4">Belongs to the ketopantoate reductase family.</text>
</comment>
<dbReference type="InterPro" id="IPR013328">
    <property type="entry name" value="6PGD_dom2"/>
</dbReference>
<dbReference type="SUPFAM" id="SSF51735">
    <property type="entry name" value="NAD(P)-binding Rossmann-fold domains"/>
    <property type="match status" value="1"/>
</dbReference>
<evidence type="ECO:0000313" key="8">
    <source>
        <dbReference type="Proteomes" id="UP000191554"/>
    </source>
</evidence>
<evidence type="ECO:0000256" key="1">
    <source>
        <dbReference type="ARBA" id="ARBA00007870"/>
    </source>
</evidence>
<dbReference type="InterPro" id="IPR036291">
    <property type="entry name" value="NAD(P)-bd_dom_sf"/>
</dbReference>
<dbReference type="OrthoDB" id="9772736at2"/>
<evidence type="ECO:0000256" key="4">
    <source>
        <dbReference type="RuleBase" id="RU362068"/>
    </source>
</evidence>
<evidence type="ECO:0000256" key="3">
    <source>
        <dbReference type="ARBA" id="ARBA00023002"/>
    </source>
</evidence>
<keyword evidence="2 4" id="KW-0521">NADP</keyword>
<dbReference type="EC" id="1.1.1.169" evidence="4"/>
<evidence type="ECO:0000256" key="2">
    <source>
        <dbReference type="ARBA" id="ARBA00022857"/>
    </source>
</evidence>
<dbReference type="GO" id="GO:0008677">
    <property type="term" value="F:2-dehydropantoate 2-reductase activity"/>
    <property type="evidence" value="ECO:0007669"/>
    <property type="project" value="UniProtKB-EC"/>
</dbReference>
<dbReference type="SUPFAM" id="SSF48179">
    <property type="entry name" value="6-phosphogluconate dehydrogenase C-terminal domain-like"/>
    <property type="match status" value="1"/>
</dbReference>
<dbReference type="InterPro" id="IPR051402">
    <property type="entry name" value="KPR-Related"/>
</dbReference>
<feature type="domain" description="Ketopantoate reductase N-terminal" evidence="5">
    <location>
        <begin position="10"/>
        <end position="169"/>
    </location>
</feature>
<dbReference type="STRING" id="48256.CLHUN_27130"/>
<dbReference type="PANTHER" id="PTHR21708">
    <property type="entry name" value="PROBABLE 2-DEHYDROPANTOATE 2-REDUCTASE"/>
    <property type="match status" value="1"/>
</dbReference>
<evidence type="ECO:0000259" key="5">
    <source>
        <dbReference type="Pfam" id="PF02558"/>
    </source>
</evidence>
<dbReference type="Pfam" id="PF02558">
    <property type="entry name" value="ApbA"/>
    <property type="match status" value="1"/>
</dbReference>
<comment type="pathway">
    <text evidence="4">Cofactor biosynthesis; (R)-pantothenate biosynthesis; (R)-pantoate from 3-methyl-2-oxobutanoate: step 2/2.</text>
</comment>
<dbReference type="NCBIfam" id="TIGR00745">
    <property type="entry name" value="apbA_panE"/>
    <property type="match status" value="1"/>
</dbReference>
<reference evidence="7 8" key="1">
    <citation type="submission" date="2017-03" db="EMBL/GenBank/DDBJ databases">
        <title>Genome sequence of Clostridium hungatei DSM 14427.</title>
        <authorList>
            <person name="Poehlein A."/>
            <person name="Daniel R."/>
        </authorList>
    </citation>
    <scope>NUCLEOTIDE SEQUENCE [LARGE SCALE GENOMIC DNA]</scope>
    <source>
        <strain evidence="7 8">DSM 14427</strain>
    </source>
</reference>
<proteinExistence type="inferred from homology"/>
<dbReference type="GO" id="GO:0005737">
    <property type="term" value="C:cytoplasm"/>
    <property type="evidence" value="ECO:0007669"/>
    <property type="project" value="TreeGrafter"/>
</dbReference>
<keyword evidence="4" id="KW-0566">Pantothenate biosynthesis</keyword>
<gene>
    <name evidence="7" type="ORF">CLHUN_27130</name>
</gene>
<comment type="caution">
    <text evidence="7">The sequence shown here is derived from an EMBL/GenBank/DDBJ whole genome shotgun (WGS) entry which is preliminary data.</text>
</comment>
<dbReference type="PANTHER" id="PTHR21708:SF26">
    <property type="entry name" value="2-DEHYDROPANTOATE 2-REDUCTASE"/>
    <property type="match status" value="1"/>
</dbReference>
<dbReference type="Pfam" id="PF08546">
    <property type="entry name" value="ApbA_C"/>
    <property type="match status" value="1"/>
</dbReference>
<sequence length="332" mass="37302">MIEKANIKNICVYGVGGVGGYFGGQLCRGLLSSPHHKQDTEYRVYFVARGRHYEEIRSGGLTLDAEGQGKVKIKPYAVVNDVALIPPADIYIICTKSYDICAAVESIKDRLTKDTVILPLLNGINIYEKIRSVSHEGIVLPACVYIASYVEKPGTVRQQGPEGRIVFGRDPRNYSHTPNEILELFRNTGIRYEWVDDPYPLIYEKYMLICSFALVTARYGVTMGRVIEDSFLKNILVNIMLEIRSIAEKKGIKMSEDIIEKCIDVVRKYPAGTKTSFQRDVEQMKEHNEGELYAETILRAGEELGIQTPFTRLVSSFETGGAKWTDAGIQEV</sequence>
<dbReference type="InterPro" id="IPR003710">
    <property type="entry name" value="ApbA"/>
</dbReference>
<dbReference type="Gene3D" id="3.40.50.720">
    <property type="entry name" value="NAD(P)-binding Rossmann-like Domain"/>
    <property type="match status" value="1"/>
</dbReference>
<keyword evidence="3 4" id="KW-0560">Oxidoreductase</keyword>
<dbReference type="Gene3D" id="1.10.1040.10">
    <property type="entry name" value="N-(1-d-carboxylethyl)-l-norvaline Dehydrogenase, domain 2"/>
    <property type="match status" value="1"/>
</dbReference>
<feature type="domain" description="Ketopantoate reductase C-terminal" evidence="6">
    <location>
        <begin position="202"/>
        <end position="314"/>
    </location>
</feature>
<keyword evidence="8" id="KW-1185">Reference proteome</keyword>
<comment type="catalytic activity">
    <reaction evidence="4">
        <text>(R)-pantoate + NADP(+) = 2-dehydropantoate + NADPH + H(+)</text>
        <dbReference type="Rhea" id="RHEA:16233"/>
        <dbReference type="ChEBI" id="CHEBI:11561"/>
        <dbReference type="ChEBI" id="CHEBI:15378"/>
        <dbReference type="ChEBI" id="CHEBI:15980"/>
        <dbReference type="ChEBI" id="CHEBI:57783"/>
        <dbReference type="ChEBI" id="CHEBI:58349"/>
        <dbReference type="EC" id="1.1.1.169"/>
    </reaction>
</comment>
<name>A0A1V4SHL5_RUMHU</name>
<organism evidence="7 8">
    <name type="scientific">Ruminiclostridium hungatei</name>
    <name type="common">Clostridium hungatei</name>
    <dbReference type="NCBI Taxonomy" id="48256"/>
    <lineage>
        <taxon>Bacteria</taxon>
        <taxon>Bacillati</taxon>
        <taxon>Bacillota</taxon>
        <taxon>Clostridia</taxon>
        <taxon>Eubacteriales</taxon>
        <taxon>Oscillospiraceae</taxon>
        <taxon>Ruminiclostridium</taxon>
    </lineage>
</organism>
<accession>A0A1V4SHL5</accession>